<evidence type="ECO:0000313" key="3">
    <source>
        <dbReference type="EMBL" id="KAK7732527.1"/>
    </source>
</evidence>
<name>A0AAN9YD14_9PEZI</name>
<evidence type="ECO:0000313" key="4">
    <source>
        <dbReference type="Proteomes" id="UP001320245"/>
    </source>
</evidence>
<evidence type="ECO:0000256" key="1">
    <source>
        <dbReference type="SAM" id="Coils"/>
    </source>
</evidence>
<organism evidence="3 4">
    <name type="scientific">Cytospora paraplurivora</name>
    <dbReference type="NCBI Taxonomy" id="2898453"/>
    <lineage>
        <taxon>Eukaryota</taxon>
        <taxon>Fungi</taxon>
        <taxon>Dikarya</taxon>
        <taxon>Ascomycota</taxon>
        <taxon>Pezizomycotina</taxon>
        <taxon>Sordariomycetes</taxon>
        <taxon>Sordariomycetidae</taxon>
        <taxon>Diaporthales</taxon>
        <taxon>Cytosporaceae</taxon>
        <taxon>Cytospora</taxon>
    </lineage>
</organism>
<gene>
    <name evidence="3" type="ORF">SLS53_008413</name>
</gene>
<feature type="compositionally biased region" description="Polar residues" evidence="2">
    <location>
        <begin position="371"/>
        <end position="390"/>
    </location>
</feature>
<proteinExistence type="predicted"/>
<dbReference type="EMBL" id="JAJSPL020000050">
    <property type="protein sequence ID" value="KAK7732527.1"/>
    <property type="molecule type" value="Genomic_DNA"/>
</dbReference>
<comment type="caution">
    <text evidence="3">The sequence shown here is derived from an EMBL/GenBank/DDBJ whole genome shotgun (WGS) entry which is preliminary data.</text>
</comment>
<feature type="compositionally biased region" description="Polar residues" evidence="2">
    <location>
        <begin position="186"/>
        <end position="200"/>
    </location>
</feature>
<feature type="coiled-coil region" evidence="1">
    <location>
        <begin position="295"/>
        <end position="322"/>
    </location>
</feature>
<evidence type="ECO:0000256" key="2">
    <source>
        <dbReference type="SAM" id="MobiDB-lite"/>
    </source>
</evidence>
<feature type="region of interest" description="Disordered" evidence="2">
    <location>
        <begin position="353"/>
        <end position="463"/>
    </location>
</feature>
<accession>A0AAN9YD14</accession>
<feature type="coiled-coil region" evidence="1">
    <location>
        <begin position="206"/>
        <end position="233"/>
    </location>
</feature>
<keyword evidence="1" id="KW-0175">Coiled coil</keyword>
<feature type="compositionally biased region" description="Basic residues" evidence="2">
    <location>
        <begin position="452"/>
        <end position="463"/>
    </location>
</feature>
<reference evidence="3 4" key="1">
    <citation type="journal article" date="2023" name="PLoS ONE">
        <title>Cytospora paraplurivora sp. nov. isolated from orchards with fruit tree decline syndrome in Ontario, Canada.</title>
        <authorList>
            <person name="Ilyukhin E."/>
            <person name="Nguyen H.D.T."/>
            <person name="Castle A.J."/>
            <person name="Ellouze W."/>
        </authorList>
    </citation>
    <scope>NUCLEOTIDE SEQUENCE [LARGE SCALE GENOMIC DNA]</scope>
    <source>
        <strain evidence="3 4">FDS-564</strain>
    </source>
</reference>
<dbReference type="AlphaFoldDB" id="A0AAN9YD14"/>
<feature type="compositionally biased region" description="Polar residues" evidence="2">
    <location>
        <begin position="420"/>
        <end position="451"/>
    </location>
</feature>
<keyword evidence="4" id="KW-1185">Reference proteome</keyword>
<feature type="compositionally biased region" description="Polar residues" evidence="2">
    <location>
        <begin position="36"/>
        <end position="47"/>
    </location>
</feature>
<feature type="compositionally biased region" description="Low complexity" evidence="2">
    <location>
        <begin position="391"/>
        <end position="402"/>
    </location>
</feature>
<feature type="region of interest" description="Disordered" evidence="2">
    <location>
        <begin position="1"/>
        <end position="48"/>
    </location>
</feature>
<feature type="compositionally biased region" description="Basic and acidic residues" evidence="2">
    <location>
        <begin position="137"/>
        <end position="152"/>
    </location>
</feature>
<dbReference type="Proteomes" id="UP001320245">
    <property type="component" value="Unassembled WGS sequence"/>
</dbReference>
<feature type="region of interest" description="Disordered" evidence="2">
    <location>
        <begin position="65"/>
        <end position="204"/>
    </location>
</feature>
<feature type="compositionally biased region" description="Basic and acidic residues" evidence="2">
    <location>
        <begin position="353"/>
        <end position="370"/>
    </location>
</feature>
<feature type="compositionally biased region" description="Acidic residues" evidence="2">
    <location>
        <begin position="24"/>
        <end position="35"/>
    </location>
</feature>
<sequence length="463" mass="51285">MRQIQPSMVMGIGPESSSNVIDLTQEDQSELDEDTNTSPSPSWSAPSNDYLRQVATQALDLLPHFDTIEEPYRESYGNRSQDQPEGTRHIAQEAPVSEAQNLEGGAQSLASSYKVAPSTSTSVLHLPDTDPQAVDRNQADKEVPEGDNENRPRPNAPPQTTFAPPRTRPITMGQEPEAKRLKPSGPGSSARQNPQTNISRHSIAYKKQLDEVQTKLKKEMENLKHNNHSVDKRDKELQVMLMQTDMDKLIVLLKSQIQCDAAHGPGQSGKVALAFSTLETIPNTNSCFGPLPRPSVFMLRQLNKLRAELRDLETQLDAKAGKTTSLEMVDGTKRAVDLRFFIQEFEGHYKADREREEDIRRKRDGTERQDISSMGSNQQVQHLAMSSPTHSVATSTSRSASVFTDAQSDASFGEHVHGSSKPSLPTIPKQSAYPQALIESSNAYVGSASGQRRSRRLRKESPH</sequence>
<protein>
    <submittedName>
        <fullName evidence="3">Uncharacterized protein</fullName>
    </submittedName>
</protein>